<evidence type="ECO:0008006" key="3">
    <source>
        <dbReference type="Google" id="ProtNLM"/>
    </source>
</evidence>
<proteinExistence type="predicted"/>
<dbReference type="Proteomes" id="UP000011700">
    <property type="component" value="Unassembled WGS sequence"/>
</dbReference>
<dbReference type="AlphaFoldDB" id="M2VQ69"/>
<accession>M2VQ69</accession>
<sequence length="104" mass="11563">MAKGKRYSQDKKNAFIAKQEESGLSPEEWCATSGEVDIGTFSKWLKTGAVGGRSTTSGASKASVDKDYLEFLESQQGGKERAENKFLKAKLKVMQEQIQKLQQR</sequence>
<name>M2VQ69_STUST</name>
<evidence type="ECO:0000313" key="2">
    <source>
        <dbReference type="Proteomes" id="UP000011700"/>
    </source>
</evidence>
<dbReference type="EMBL" id="AOBS01000015">
    <property type="protein sequence ID" value="EME01749.1"/>
    <property type="molecule type" value="Genomic_DNA"/>
</dbReference>
<protein>
    <recommendedName>
        <fullName evidence="3">Transposase</fullName>
    </recommendedName>
</protein>
<reference evidence="1 2" key="1">
    <citation type="journal article" date="2013" name="Genome Announc.">
        <title>Draft Genome of Pseudomonas stutzeri Strain NF13, a Nitrogen Fixer Isolated from the Galapagos Rift Hydrothermal Vent.</title>
        <authorList>
            <person name="Pena A."/>
            <person name="Busquets A."/>
            <person name="Gomila M."/>
            <person name="Mayol J."/>
            <person name="Bosch R."/>
            <person name="Nogales B."/>
            <person name="Garcia-Valdes E."/>
            <person name="Bennasar A."/>
            <person name="Lalucat J."/>
        </authorList>
    </citation>
    <scope>NUCLEOTIDE SEQUENCE [LARGE SCALE GENOMIC DNA]</scope>
    <source>
        <strain evidence="1 2">NF13</strain>
    </source>
</reference>
<gene>
    <name evidence="1" type="ORF">B381_02781</name>
</gene>
<comment type="caution">
    <text evidence="1">The sequence shown here is derived from an EMBL/GenBank/DDBJ whole genome shotgun (WGS) entry which is preliminary data.</text>
</comment>
<dbReference type="RefSeq" id="WP_003298360.1">
    <property type="nucleotide sequence ID" value="NZ_AOBS01000015.1"/>
</dbReference>
<evidence type="ECO:0000313" key="1">
    <source>
        <dbReference type="EMBL" id="EME01749.1"/>
    </source>
</evidence>
<organism evidence="1 2">
    <name type="scientific">Stutzerimonas stutzeri NF13</name>
    <dbReference type="NCBI Taxonomy" id="1212548"/>
    <lineage>
        <taxon>Bacteria</taxon>
        <taxon>Pseudomonadati</taxon>
        <taxon>Pseudomonadota</taxon>
        <taxon>Gammaproteobacteria</taxon>
        <taxon>Pseudomonadales</taxon>
        <taxon>Pseudomonadaceae</taxon>
        <taxon>Stutzerimonas</taxon>
    </lineage>
</organism>